<evidence type="ECO:0000256" key="1">
    <source>
        <dbReference type="ARBA" id="ARBA00004123"/>
    </source>
</evidence>
<feature type="region of interest" description="Disordered" evidence="6">
    <location>
        <begin position="960"/>
        <end position="989"/>
    </location>
</feature>
<evidence type="ECO:0000259" key="7">
    <source>
        <dbReference type="PROSITE" id="PS50108"/>
    </source>
</evidence>
<feature type="domain" description="CRIB" evidence="7">
    <location>
        <begin position="631"/>
        <end position="644"/>
    </location>
</feature>
<evidence type="ECO:0000256" key="4">
    <source>
        <dbReference type="ARBA" id="ARBA00023163"/>
    </source>
</evidence>
<evidence type="ECO:0000259" key="9">
    <source>
        <dbReference type="PROSITE" id="PS51082"/>
    </source>
</evidence>
<feature type="region of interest" description="Disordered" evidence="6">
    <location>
        <begin position="1"/>
        <end position="26"/>
    </location>
</feature>
<evidence type="ECO:0000256" key="3">
    <source>
        <dbReference type="ARBA" id="ARBA00023015"/>
    </source>
</evidence>
<protein>
    <submittedName>
        <fullName evidence="12">Uncharacterized protein</fullName>
    </submittedName>
</protein>
<feature type="compositionally biased region" description="Polar residues" evidence="6">
    <location>
        <begin position="10"/>
        <end position="26"/>
    </location>
</feature>
<keyword evidence="2" id="KW-0677">Repeat</keyword>
<feature type="compositionally biased region" description="Pro residues" evidence="6">
    <location>
        <begin position="823"/>
        <end position="841"/>
    </location>
</feature>
<dbReference type="Pfam" id="PF02205">
    <property type="entry name" value="WH2"/>
    <property type="match status" value="1"/>
</dbReference>
<feature type="compositionally biased region" description="Polar residues" evidence="6">
    <location>
        <begin position="883"/>
        <end position="892"/>
    </location>
</feature>
<evidence type="ECO:0000256" key="6">
    <source>
        <dbReference type="SAM" id="MobiDB-lite"/>
    </source>
</evidence>
<dbReference type="GO" id="GO:0000124">
    <property type="term" value="C:SAGA complex"/>
    <property type="evidence" value="ECO:0007669"/>
    <property type="project" value="InterPro"/>
</dbReference>
<dbReference type="Pfam" id="PF00786">
    <property type="entry name" value="PBD"/>
    <property type="match status" value="1"/>
</dbReference>
<dbReference type="SUPFAM" id="SSF50729">
    <property type="entry name" value="PH domain-like"/>
    <property type="match status" value="1"/>
</dbReference>
<evidence type="ECO:0000259" key="8">
    <source>
        <dbReference type="PROSITE" id="PS50229"/>
    </source>
</evidence>
<accession>A0A914KGY5</accession>
<dbReference type="SMART" id="SM00461">
    <property type="entry name" value="WH1"/>
    <property type="match status" value="1"/>
</dbReference>
<feature type="compositionally biased region" description="Basic and acidic residues" evidence="6">
    <location>
        <begin position="616"/>
        <end position="632"/>
    </location>
</feature>
<dbReference type="PROSITE" id="PS50108">
    <property type="entry name" value="CRIB"/>
    <property type="match status" value="1"/>
</dbReference>
<evidence type="ECO:0000313" key="11">
    <source>
        <dbReference type="Proteomes" id="UP000887563"/>
    </source>
</evidence>
<feature type="domain" description="WH2" evidence="9">
    <location>
        <begin position="914"/>
        <end position="931"/>
    </location>
</feature>
<dbReference type="WBParaSite" id="Minc3s00009g00614">
    <property type="protein sequence ID" value="Minc3s00009g00614"/>
    <property type="gene ID" value="Minc3s00009g00614"/>
</dbReference>
<feature type="region of interest" description="Disordered" evidence="6">
    <location>
        <begin position="766"/>
        <end position="931"/>
    </location>
</feature>
<keyword evidence="5" id="KW-0539">Nucleus</keyword>
<feature type="domain" description="SGF29 C-terminal" evidence="10">
    <location>
        <begin position="169"/>
        <end position="331"/>
    </location>
</feature>
<proteinExistence type="predicted"/>
<feature type="compositionally biased region" description="Polar residues" evidence="6">
    <location>
        <begin position="853"/>
        <end position="865"/>
    </location>
</feature>
<dbReference type="SMART" id="SM00285">
    <property type="entry name" value="PBD"/>
    <property type="match status" value="1"/>
</dbReference>
<dbReference type="AlphaFoldDB" id="A0A914KGY5"/>
<feature type="compositionally biased region" description="Pro residues" evidence="6">
    <location>
        <begin position="868"/>
        <end position="878"/>
    </location>
</feature>
<feature type="compositionally biased region" description="Low complexity" evidence="6">
    <location>
        <begin position="974"/>
        <end position="983"/>
    </location>
</feature>
<dbReference type="InterPro" id="IPR047287">
    <property type="entry name" value="Tudor_SGF29_rpt2"/>
</dbReference>
<dbReference type="Proteomes" id="UP000887563">
    <property type="component" value="Unplaced"/>
</dbReference>
<dbReference type="GO" id="GO:0005634">
    <property type="term" value="C:nucleus"/>
    <property type="evidence" value="ECO:0007669"/>
    <property type="project" value="UniProtKB-SubCell"/>
</dbReference>
<dbReference type="Pfam" id="PF00568">
    <property type="entry name" value="WH1"/>
    <property type="match status" value="1"/>
</dbReference>
<dbReference type="Gene3D" id="2.30.30.140">
    <property type="match status" value="1"/>
</dbReference>
<dbReference type="InterPro" id="IPR037802">
    <property type="entry name" value="SGF29"/>
</dbReference>
<dbReference type="InterPro" id="IPR011993">
    <property type="entry name" value="PH-like_dom_sf"/>
</dbReference>
<dbReference type="PROSITE" id="PS51518">
    <property type="entry name" value="SGF29_C"/>
    <property type="match status" value="1"/>
</dbReference>
<dbReference type="InterPro" id="IPR000697">
    <property type="entry name" value="WH1/EVH1_dom"/>
</dbReference>
<evidence type="ECO:0000259" key="10">
    <source>
        <dbReference type="PROSITE" id="PS51518"/>
    </source>
</evidence>
<evidence type="ECO:0000256" key="5">
    <source>
        <dbReference type="ARBA" id="ARBA00023242"/>
    </source>
</evidence>
<dbReference type="Pfam" id="PF07039">
    <property type="entry name" value="SGF29_Tudor"/>
    <property type="match status" value="1"/>
</dbReference>
<feature type="region of interest" description="Disordered" evidence="6">
    <location>
        <begin position="604"/>
        <end position="632"/>
    </location>
</feature>
<keyword evidence="3" id="KW-0805">Transcription regulation</keyword>
<dbReference type="InterPro" id="IPR003124">
    <property type="entry name" value="WH2_dom"/>
</dbReference>
<evidence type="ECO:0000313" key="12">
    <source>
        <dbReference type="WBParaSite" id="Minc3s00009g00614"/>
    </source>
</evidence>
<dbReference type="Gene3D" id="3.90.810.10">
    <property type="entry name" value="CRIB domain"/>
    <property type="match status" value="2"/>
</dbReference>
<dbReference type="Gene3D" id="2.30.29.30">
    <property type="entry name" value="Pleckstrin-homology domain (PH domain)/Phosphotyrosine-binding domain (PTB)"/>
    <property type="match status" value="1"/>
</dbReference>
<dbReference type="InterPro" id="IPR000095">
    <property type="entry name" value="CRIB_dom"/>
</dbReference>
<dbReference type="CDD" id="cd20394">
    <property type="entry name" value="Tudor_SGF29_rpt2"/>
    <property type="match status" value="1"/>
</dbReference>
<dbReference type="SMART" id="SM00246">
    <property type="entry name" value="WH2"/>
    <property type="match status" value="2"/>
</dbReference>
<dbReference type="InterPro" id="IPR010750">
    <property type="entry name" value="SGF29_tudor-like_dom"/>
</dbReference>
<feature type="compositionally biased region" description="Pro residues" evidence="6">
    <location>
        <begin position="792"/>
        <end position="802"/>
    </location>
</feature>
<sequence>MRQRQKTPKTSKNSPIKNNNLSPTCNVATSEENTSTIKQITNFTEQISEKMLRLQPKHQKVNESLRAIRSQGVRLLGPGSKISQNSKAKLIALYQTAQKQCVSEHSTIMQLLDNIQTVRQLRLKQRMADKLSRGSLMILLAQHAATLPLYVGYIEGHPPPLVGAIPRLNGEPISVGHFVAAFSEDIWILGEVKAHIPTDYGLEYSIRDIDDEVEEEGGMVAGTSSSTNNNNTLITNNEKLLTVDSNKVIALPHYRADPRRHAHALFPKGAIVLALYPQTTCFYKGIVETPPSGPNDDYLIAFEDSTFSTGYSPTLPVPQFYVLTFRDVSSSTIYNTNALKKSFLCFVSNFTFSLKKFVPNNWLSCFIIWFAATLKQKMYVAATKQYQQQPPQPFINGERKRSKKERPKPSGSSLVTNTENLQLFQVLGRDRISTMAGVAQLLDVHPNCPNVWRKVNVGLAVLTKDYAKKHYSMCLYDIMNQKIVWDQVLYKNFEAQFYEKCPRFITFEGDTCPYALNFSDSEEAEKFKHMLTLTIRRTNNVRNDSVKPQVQHPQNYVPCFANQLSPTAPNNFKKSPNQNGSNFQMPTGITNMGTVPHVGSSLQQFFSPKKKKQSKKDKNAGGRPPLTKEDIGAPTDFEHRVHIGWDALSGFNNESQGAPMDETVRRLLCEIGHNPGEMKKSELKFAQKFINKYNVEQIQAAKPLQNDFNNYNLNNNNIVVGQVVNQHQQTSSNPPPPIFTNSNYPPPPQRIQGASLSNNIIVKQQQNASTPVISPPRPQNLPTNKNIIQPPKLKPPPPPVPPVVKESSPPLQNIVDKNSSAPGGPPPPPPPPPPCPPPPPSLLSKQFLRDNTENIPKNQSQQQLQAAPHPPPPPPPPIDNKANLLQQIQQGANLRKVGFPPEDKKPVPTNPPNLRDSMMEQIKQGTSLKHVDQATVEQNRRSGGGLQDFGGIAGALARALEERRKNIQPDDSSDSSSDSSTDSEWGEDS</sequence>
<organism evidence="11 12">
    <name type="scientific">Meloidogyne incognita</name>
    <name type="common">Southern root-knot nematode worm</name>
    <name type="synonym">Oxyuris incognita</name>
    <dbReference type="NCBI Taxonomy" id="6306"/>
    <lineage>
        <taxon>Eukaryota</taxon>
        <taxon>Metazoa</taxon>
        <taxon>Ecdysozoa</taxon>
        <taxon>Nematoda</taxon>
        <taxon>Chromadorea</taxon>
        <taxon>Rhabditida</taxon>
        <taxon>Tylenchina</taxon>
        <taxon>Tylenchomorpha</taxon>
        <taxon>Tylenchoidea</taxon>
        <taxon>Meloidogynidae</taxon>
        <taxon>Meloidogyninae</taxon>
        <taxon>Meloidogyne</taxon>
        <taxon>Meloidogyne incognita group</taxon>
    </lineage>
</organism>
<name>A0A914KGY5_MELIC</name>
<dbReference type="PROSITE" id="PS50229">
    <property type="entry name" value="WH1"/>
    <property type="match status" value="1"/>
</dbReference>
<keyword evidence="4" id="KW-0804">Transcription</keyword>
<comment type="subcellular location">
    <subcellularLocation>
        <location evidence="1">Nucleus</location>
    </subcellularLocation>
</comment>
<dbReference type="GO" id="GO:0003779">
    <property type="term" value="F:actin binding"/>
    <property type="evidence" value="ECO:0007669"/>
    <property type="project" value="InterPro"/>
</dbReference>
<dbReference type="InterPro" id="IPR036936">
    <property type="entry name" value="CRIB_dom_sf"/>
</dbReference>
<dbReference type="PANTHER" id="PTHR21539">
    <property type="entry name" value="SAGA-ASSOCIATED FACTOR 29"/>
    <property type="match status" value="1"/>
</dbReference>
<dbReference type="PANTHER" id="PTHR21539:SF0">
    <property type="entry name" value="SAGA-ASSOCIATED FACTOR 29"/>
    <property type="match status" value="1"/>
</dbReference>
<keyword evidence="11" id="KW-1185">Reference proteome</keyword>
<feature type="compositionally biased region" description="Pro residues" evidence="6">
    <location>
        <begin position="733"/>
        <end position="749"/>
    </location>
</feature>
<feature type="region of interest" description="Disordered" evidence="6">
    <location>
        <begin position="390"/>
        <end position="415"/>
    </location>
</feature>
<dbReference type="PROSITE" id="PS51082">
    <property type="entry name" value="WH2"/>
    <property type="match status" value="2"/>
</dbReference>
<reference evidence="12" key="1">
    <citation type="submission" date="2022-11" db="UniProtKB">
        <authorList>
            <consortium name="WormBaseParasite"/>
        </authorList>
    </citation>
    <scope>IDENTIFICATION</scope>
</reference>
<evidence type="ECO:0000256" key="2">
    <source>
        <dbReference type="ARBA" id="ARBA00022737"/>
    </source>
</evidence>
<feature type="domain" description="WH2" evidence="9">
    <location>
        <begin position="880"/>
        <end position="897"/>
    </location>
</feature>
<feature type="domain" description="WH1" evidence="8">
    <location>
        <begin position="427"/>
        <end position="538"/>
    </location>
</feature>
<feature type="region of interest" description="Disordered" evidence="6">
    <location>
        <begin position="726"/>
        <end position="753"/>
    </location>
</feature>